<proteinExistence type="predicted"/>
<protein>
    <recommendedName>
        <fullName evidence="3">Transposase</fullName>
    </recommendedName>
</protein>
<dbReference type="RefSeq" id="WP_191803314.1">
    <property type="nucleotide sequence ID" value="NZ_JACSQL010000011.1"/>
</dbReference>
<reference evidence="1 2" key="1">
    <citation type="submission" date="2020-08" db="EMBL/GenBank/DDBJ databases">
        <title>A Genomic Blueprint of the Chicken Gut Microbiome.</title>
        <authorList>
            <person name="Gilroy R."/>
            <person name="Ravi A."/>
            <person name="Getino M."/>
            <person name="Pursley I."/>
            <person name="Horton D.L."/>
            <person name="Alikhan N.-F."/>
            <person name="Baker D."/>
            <person name="Gharbi K."/>
            <person name="Hall N."/>
            <person name="Watson M."/>
            <person name="Adriaenssens E.M."/>
            <person name="Foster-Nyarko E."/>
            <person name="Jarju S."/>
            <person name="Secka A."/>
            <person name="Antonio M."/>
            <person name="Oren A."/>
            <person name="Chaudhuri R."/>
            <person name="La Ragione R.M."/>
            <person name="Hildebrand F."/>
            <person name="Pallen M.J."/>
        </authorList>
    </citation>
    <scope>NUCLEOTIDE SEQUENCE [LARGE SCALE GENOMIC DNA]</scope>
    <source>
        <strain evidence="1 2">Sa2BVA9</strain>
    </source>
</reference>
<sequence>MNQASTKFSNKELEMMWLDLGNIPFVEDPDDEVLVLSEDWTVFKKGMSREIIWGWFDNNHGRGLVYLMDNIRPKNCMK</sequence>
<evidence type="ECO:0000313" key="2">
    <source>
        <dbReference type="Proteomes" id="UP000608071"/>
    </source>
</evidence>
<keyword evidence="2" id="KW-1185">Reference proteome</keyword>
<name>A0ABR8T3Q9_9BACL</name>
<gene>
    <name evidence="1" type="ORF">H9647_19890</name>
</gene>
<evidence type="ECO:0008006" key="3">
    <source>
        <dbReference type="Google" id="ProtNLM"/>
    </source>
</evidence>
<evidence type="ECO:0000313" key="1">
    <source>
        <dbReference type="EMBL" id="MBD7970332.1"/>
    </source>
</evidence>
<accession>A0ABR8T3Q9</accession>
<organism evidence="1 2">
    <name type="scientific">Paenibacillus gallinarum</name>
    <dbReference type="NCBI Taxonomy" id="2762232"/>
    <lineage>
        <taxon>Bacteria</taxon>
        <taxon>Bacillati</taxon>
        <taxon>Bacillota</taxon>
        <taxon>Bacilli</taxon>
        <taxon>Bacillales</taxon>
        <taxon>Paenibacillaceae</taxon>
        <taxon>Paenibacillus</taxon>
    </lineage>
</organism>
<dbReference type="EMBL" id="JACSQL010000011">
    <property type="protein sequence ID" value="MBD7970332.1"/>
    <property type="molecule type" value="Genomic_DNA"/>
</dbReference>
<dbReference type="Proteomes" id="UP000608071">
    <property type="component" value="Unassembled WGS sequence"/>
</dbReference>
<comment type="caution">
    <text evidence="1">The sequence shown here is derived from an EMBL/GenBank/DDBJ whole genome shotgun (WGS) entry which is preliminary data.</text>
</comment>